<keyword evidence="3" id="KW-1185">Reference proteome</keyword>
<sequence length="81" mass="9450">MLEDNLLLRQIFLVRLVCGSGFLRCLLSTIVVIFITNRAKHWGGYPWSGLLHNVGSKSKIAECDFFLNKCKYPTHYHYWNC</sequence>
<name>A0A0D2VFF4_GOSRA</name>
<evidence type="ECO:0000256" key="1">
    <source>
        <dbReference type="SAM" id="Phobius"/>
    </source>
</evidence>
<evidence type="ECO:0000313" key="3">
    <source>
        <dbReference type="Proteomes" id="UP000032304"/>
    </source>
</evidence>
<protein>
    <submittedName>
        <fullName evidence="2">Uncharacterized protein</fullName>
    </submittedName>
</protein>
<dbReference type="Proteomes" id="UP000032304">
    <property type="component" value="Chromosome 13"/>
</dbReference>
<keyword evidence="1" id="KW-0472">Membrane</keyword>
<dbReference type="Gramene" id="KJB81439">
    <property type="protein sequence ID" value="KJB81439"/>
    <property type="gene ID" value="B456_013G146000"/>
</dbReference>
<keyword evidence="1" id="KW-0812">Transmembrane</keyword>
<organism evidence="2 3">
    <name type="scientific">Gossypium raimondii</name>
    <name type="common">Peruvian cotton</name>
    <name type="synonym">Gossypium klotzschianum subsp. raimondii</name>
    <dbReference type="NCBI Taxonomy" id="29730"/>
    <lineage>
        <taxon>Eukaryota</taxon>
        <taxon>Viridiplantae</taxon>
        <taxon>Streptophyta</taxon>
        <taxon>Embryophyta</taxon>
        <taxon>Tracheophyta</taxon>
        <taxon>Spermatophyta</taxon>
        <taxon>Magnoliopsida</taxon>
        <taxon>eudicotyledons</taxon>
        <taxon>Gunneridae</taxon>
        <taxon>Pentapetalae</taxon>
        <taxon>rosids</taxon>
        <taxon>malvids</taxon>
        <taxon>Malvales</taxon>
        <taxon>Malvaceae</taxon>
        <taxon>Malvoideae</taxon>
        <taxon>Gossypium</taxon>
    </lineage>
</organism>
<dbReference type="EMBL" id="CM001752">
    <property type="protein sequence ID" value="KJB81439.1"/>
    <property type="molecule type" value="Genomic_DNA"/>
</dbReference>
<reference evidence="2 3" key="1">
    <citation type="journal article" date="2012" name="Nature">
        <title>Repeated polyploidization of Gossypium genomes and the evolution of spinnable cotton fibres.</title>
        <authorList>
            <person name="Paterson A.H."/>
            <person name="Wendel J.F."/>
            <person name="Gundlach H."/>
            <person name="Guo H."/>
            <person name="Jenkins J."/>
            <person name="Jin D."/>
            <person name="Llewellyn D."/>
            <person name="Showmaker K.C."/>
            <person name="Shu S."/>
            <person name="Udall J."/>
            <person name="Yoo M.J."/>
            <person name="Byers R."/>
            <person name="Chen W."/>
            <person name="Doron-Faigenboim A."/>
            <person name="Duke M.V."/>
            <person name="Gong L."/>
            <person name="Grimwood J."/>
            <person name="Grover C."/>
            <person name="Grupp K."/>
            <person name="Hu G."/>
            <person name="Lee T.H."/>
            <person name="Li J."/>
            <person name="Lin L."/>
            <person name="Liu T."/>
            <person name="Marler B.S."/>
            <person name="Page J.T."/>
            <person name="Roberts A.W."/>
            <person name="Romanel E."/>
            <person name="Sanders W.S."/>
            <person name="Szadkowski E."/>
            <person name="Tan X."/>
            <person name="Tang H."/>
            <person name="Xu C."/>
            <person name="Wang J."/>
            <person name="Wang Z."/>
            <person name="Zhang D."/>
            <person name="Zhang L."/>
            <person name="Ashrafi H."/>
            <person name="Bedon F."/>
            <person name="Bowers J.E."/>
            <person name="Brubaker C.L."/>
            <person name="Chee P.W."/>
            <person name="Das S."/>
            <person name="Gingle A.R."/>
            <person name="Haigler C.H."/>
            <person name="Harker D."/>
            <person name="Hoffmann L.V."/>
            <person name="Hovav R."/>
            <person name="Jones D.C."/>
            <person name="Lemke C."/>
            <person name="Mansoor S."/>
            <person name="ur Rahman M."/>
            <person name="Rainville L.N."/>
            <person name="Rambani A."/>
            <person name="Reddy U.K."/>
            <person name="Rong J.K."/>
            <person name="Saranga Y."/>
            <person name="Scheffler B.E."/>
            <person name="Scheffler J.A."/>
            <person name="Stelly D.M."/>
            <person name="Triplett B.A."/>
            <person name="Van Deynze A."/>
            <person name="Vaslin M.F."/>
            <person name="Waghmare V.N."/>
            <person name="Walford S.A."/>
            <person name="Wright R.J."/>
            <person name="Zaki E.A."/>
            <person name="Zhang T."/>
            <person name="Dennis E.S."/>
            <person name="Mayer K.F."/>
            <person name="Peterson D.G."/>
            <person name="Rokhsar D.S."/>
            <person name="Wang X."/>
            <person name="Schmutz J."/>
        </authorList>
    </citation>
    <scope>NUCLEOTIDE SEQUENCE [LARGE SCALE GENOMIC DNA]</scope>
</reference>
<keyword evidence="1" id="KW-1133">Transmembrane helix</keyword>
<feature type="transmembrane region" description="Helical" evidence="1">
    <location>
        <begin position="12"/>
        <end position="35"/>
    </location>
</feature>
<accession>A0A0D2VFF4</accession>
<proteinExistence type="predicted"/>
<dbReference type="AlphaFoldDB" id="A0A0D2VFF4"/>
<evidence type="ECO:0000313" key="2">
    <source>
        <dbReference type="EMBL" id="KJB81439.1"/>
    </source>
</evidence>
<gene>
    <name evidence="2" type="ORF">B456_013G146000</name>
</gene>